<dbReference type="EMBL" id="KB200027">
    <property type="protein sequence ID" value="ESP03420.1"/>
    <property type="molecule type" value="Genomic_DNA"/>
</dbReference>
<keyword evidence="3" id="KW-1185">Reference proteome</keyword>
<dbReference type="InterPro" id="IPR051771">
    <property type="entry name" value="FAM167_domain"/>
</dbReference>
<organism evidence="2 3">
    <name type="scientific">Lottia gigantea</name>
    <name type="common">Giant owl limpet</name>
    <dbReference type="NCBI Taxonomy" id="225164"/>
    <lineage>
        <taxon>Eukaryota</taxon>
        <taxon>Metazoa</taxon>
        <taxon>Spiralia</taxon>
        <taxon>Lophotrochozoa</taxon>
        <taxon>Mollusca</taxon>
        <taxon>Gastropoda</taxon>
        <taxon>Patellogastropoda</taxon>
        <taxon>Lottioidea</taxon>
        <taxon>Lottiidae</taxon>
        <taxon>Lottia</taxon>
    </lineage>
</organism>
<proteinExistence type="inferred from homology"/>
<dbReference type="OrthoDB" id="5965452at2759"/>
<dbReference type="CTD" id="20247216"/>
<evidence type="ECO:0000313" key="3">
    <source>
        <dbReference type="Proteomes" id="UP000030746"/>
    </source>
</evidence>
<dbReference type="STRING" id="225164.V4CM82"/>
<dbReference type="AlphaFoldDB" id="V4CM82"/>
<accession>V4CM82</accession>
<dbReference type="Proteomes" id="UP000030746">
    <property type="component" value="Unassembled WGS sequence"/>
</dbReference>
<dbReference type="HOGENOM" id="CLU_160790_0_0_1"/>
<protein>
    <submittedName>
        <fullName evidence="2">Uncharacterized protein</fullName>
    </submittedName>
</protein>
<dbReference type="InterPro" id="IPR024280">
    <property type="entry name" value="FAM167"/>
</dbReference>
<dbReference type="PANTHER" id="PTHR32289:SF1">
    <property type="entry name" value="PROTEIN FAM167A-LIKE"/>
    <property type="match status" value="1"/>
</dbReference>
<gene>
    <name evidence="2" type="ORF">LOTGIDRAFT_224463</name>
</gene>
<name>V4CM82_LOTGI</name>
<comment type="similarity">
    <text evidence="1">Belongs to the FAM167 (SEC) family.</text>
</comment>
<dbReference type="Pfam" id="PF11652">
    <property type="entry name" value="FAM167"/>
    <property type="match status" value="1"/>
</dbReference>
<dbReference type="OMA" id="CDGHREM"/>
<reference evidence="2 3" key="1">
    <citation type="journal article" date="2013" name="Nature">
        <title>Insights into bilaterian evolution from three spiralian genomes.</title>
        <authorList>
            <person name="Simakov O."/>
            <person name="Marletaz F."/>
            <person name="Cho S.J."/>
            <person name="Edsinger-Gonzales E."/>
            <person name="Havlak P."/>
            <person name="Hellsten U."/>
            <person name="Kuo D.H."/>
            <person name="Larsson T."/>
            <person name="Lv J."/>
            <person name="Arendt D."/>
            <person name="Savage R."/>
            <person name="Osoegawa K."/>
            <person name="de Jong P."/>
            <person name="Grimwood J."/>
            <person name="Chapman J.A."/>
            <person name="Shapiro H."/>
            <person name="Aerts A."/>
            <person name="Otillar R.P."/>
            <person name="Terry A.Y."/>
            <person name="Boore J.L."/>
            <person name="Grigoriev I.V."/>
            <person name="Lindberg D.R."/>
            <person name="Seaver E.C."/>
            <person name="Weisblat D.A."/>
            <person name="Putnam N.H."/>
            <person name="Rokhsar D.S."/>
        </authorList>
    </citation>
    <scope>NUCLEOTIDE SEQUENCE [LARGE SCALE GENOMIC DNA]</scope>
</reference>
<dbReference type="GeneID" id="20247216"/>
<dbReference type="PANTHER" id="PTHR32289">
    <property type="entry name" value="PROTEIN FAM167A"/>
    <property type="match status" value="1"/>
</dbReference>
<dbReference type="RefSeq" id="XP_009045953.1">
    <property type="nucleotide sequence ID" value="XM_009047705.1"/>
</dbReference>
<sequence>MRVQDQELARQFLSLKQDIQQLKLTKSCEEHEEMLEDIQCELQELDDLPDVLDLPAYKTGDNPLKHLGVTRMNLHSRRFSTC</sequence>
<dbReference type="KEGG" id="lgi:LOTGIDRAFT_224463"/>
<evidence type="ECO:0000313" key="2">
    <source>
        <dbReference type="EMBL" id="ESP03420.1"/>
    </source>
</evidence>
<evidence type="ECO:0000256" key="1">
    <source>
        <dbReference type="ARBA" id="ARBA00005489"/>
    </source>
</evidence>